<evidence type="ECO:0000313" key="8">
    <source>
        <dbReference type="Proteomes" id="UP001501371"/>
    </source>
</evidence>
<reference evidence="8" key="1">
    <citation type="journal article" date="2019" name="Int. J. Syst. Evol. Microbiol.">
        <title>The Global Catalogue of Microorganisms (GCM) 10K type strain sequencing project: providing services to taxonomists for standard genome sequencing and annotation.</title>
        <authorList>
            <consortium name="The Broad Institute Genomics Platform"/>
            <consortium name="The Broad Institute Genome Sequencing Center for Infectious Disease"/>
            <person name="Wu L."/>
            <person name="Ma J."/>
        </authorList>
    </citation>
    <scope>NUCLEOTIDE SEQUENCE [LARGE SCALE GENOMIC DNA]</scope>
    <source>
        <strain evidence="8">JCM 12696</strain>
    </source>
</reference>
<accession>A0ABP4FZA5</accession>
<proteinExistence type="inferred from homology"/>
<dbReference type="SUPFAM" id="SSF51445">
    <property type="entry name" value="(Trans)glycosidases"/>
    <property type="match status" value="1"/>
</dbReference>
<dbReference type="PROSITE" id="PS51764">
    <property type="entry name" value="GH26"/>
    <property type="match status" value="1"/>
</dbReference>
<feature type="domain" description="GH26" evidence="6">
    <location>
        <begin position="77"/>
        <end position="411"/>
    </location>
</feature>
<evidence type="ECO:0000256" key="5">
    <source>
        <dbReference type="SAM" id="Phobius"/>
    </source>
</evidence>
<comment type="caution">
    <text evidence="7">The sequence shown here is derived from an EMBL/GenBank/DDBJ whole genome shotgun (WGS) entry which is preliminary data.</text>
</comment>
<keyword evidence="5" id="KW-0472">Membrane</keyword>
<keyword evidence="5" id="KW-0812">Transmembrane</keyword>
<dbReference type="InterPro" id="IPR017853">
    <property type="entry name" value="GH"/>
</dbReference>
<feature type="active site" description="Proton donor" evidence="3">
    <location>
        <position position="231"/>
    </location>
</feature>
<protein>
    <recommendedName>
        <fullName evidence="6">GH26 domain-containing protein</fullName>
    </recommendedName>
</protein>
<sequence>MTRRGDRGEWPARGQSSARGEQPAWREWPARRLSGLRARRVPQARRGTYLALVLAAVGALLAGIGVWLIREEGAEDKEPGAAGTGLPGNAASGSYPDGECAPSASLEPRCGAWWGAYVPYARNGSLKDAVHDFEAKIGRELDLVYNYHDMSNTPRDGVLLTPDEQELGQDRLLMLAWESTVWTEPHHENWTETQLGWANVAAGKFDEEIIDPQARRIKAYGKRVFLSFDQETDFRTPDAGTPEEFVAAYRHVRDRFERLGVDNVVWVWTVSGYLGNAGLMKALYPGDAYVDWIGMDQYNYYLCHDSARWLDFDRSQRPSYEWLRANISDEKPVMLAEFSTAPDPERPDRQRDWYRRIPEVAPTLPRARAFVHWNRPVPGEHCDLTVNEGPALDGYREAGRAPYFNQPVPTR</sequence>
<evidence type="ECO:0000256" key="2">
    <source>
        <dbReference type="ARBA" id="ARBA00023295"/>
    </source>
</evidence>
<keyword evidence="1 3" id="KW-0378">Hydrolase</keyword>
<dbReference type="EMBL" id="BAAAKV010000084">
    <property type="protein sequence ID" value="GAA1196744.1"/>
    <property type="molecule type" value="Genomic_DNA"/>
</dbReference>
<name>A0ABP4FZA5_9ACTN</name>
<keyword evidence="2 3" id="KW-0326">Glycosidase</keyword>
<feature type="compositionally biased region" description="Basic and acidic residues" evidence="4">
    <location>
        <begin position="1"/>
        <end position="10"/>
    </location>
</feature>
<dbReference type="Pfam" id="PF02156">
    <property type="entry name" value="Glyco_hydro_26"/>
    <property type="match status" value="1"/>
</dbReference>
<organism evidence="7 8">
    <name type="scientific">Streptomyces hebeiensis</name>
    <dbReference type="NCBI Taxonomy" id="229486"/>
    <lineage>
        <taxon>Bacteria</taxon>
        <taxon>Bacillati</taxon>
        <taxon>Actinomycetota</taxon>
        <taxon>Actinomycetes</taxon>
        <taxon>Kitasatosporales</taxon>
        <taxon>Streptomycetaceae</taxon>
        <taxon>Streptomyces</taxon>
    </lineage>
</organism>
<evidence type="ECO:0000256" key="3">
    <source>
        <dbReference type="PROSITE-ProRule" id="PRU01100"/>
    </source>
</evidence>
<evidence type="ECO:0000259" key="6">
    <source>
        <dbReference type="PROSITE" id="PS51764"/>
    </source>
</evidence>
<gene>
    <name evidence="7" type="ORF">GCM10009654_62080</name>
</gene>
<keyword evidence="5" id="KW-1133">Transmembrane helix</keyword>
<dbReference type="Gene3D" id="3.20.20.80">
    <property type="entry name" value="Glycosidases"/>
    <property type="match status" value="1"/>
</dbReference>
<comment type="similarity">
    <text evidence="3">Belongs to the glycosyl hydrolase 26 family.</text>
</comment>
<feature type="active site" description="Nucleophile" evidence="3">
    <location>
        <position position="337"/>
    </location>
</feature>
<feature type="region of interest" description="Disordered" evidence="4">
    <location>
        <begin position="77"/>
        <end position="101"/>
    </location>
</feature>
<feature type="transmembrane region" description="Helical" evidence="5">
    <location>
        <begin position="49"/>
        <end position="69"/>
    </location>
</feature>
<evidence type="ECO:0000256" key="1">
    <source>
        <dbReference type="ARBA" id="ARBA00022801"/>
    </source>
</evidence>
<dbReference type="InterPro" id="IPR022790">
    <property type="entry name" value="GH26_dom"/>
</dbReference>
<feature type="region of interest" description="Disordered" evidence="4">
    <location>
        <begin position="1"/>
        <end position="25"/>
    </location>
</feature>
<evidence type="ECO:0000256" key="4">
    <source>
        <dbReference type="SAM" id="MobiDB-lite"/>
    </source>
</evidence>
<keyword evidence="8" id="KW-1185">Reference proteome</keyword>
<dbReference type="Proteomes" id="UP001501371">
    <property type="component" value="Unassembled WGS sequence"/>
</dbReference>
<evidence type="ECO:0000313" key="7">
    <source>
        <dbReference type="EMBL" id="GAA1196744.1"/>
    </source>
</evidence>